<comment type="similarity">
    <text evidence="1">Belongs to the LysR transcriptional regulatory family.</text>
</comment>
<organism evidence="7 8">
    <name type="scientific">Roseicella aquatilis</name>
    <dbReference type="NCBI Taxonomy" id="2527868"/>
    <lineage>
        <taxon>Bacteria</taxon>
        <taxon>Pseudomonadati</taxon>
        <taxon>Pseudomonadota</taxon>
        <taxon>Alphaproteobacteria</taxon>
        <taxon>Acetobacterales</taxon>
        <taxon>Roseomonadaceae</taxon>
        <taxon>Roseicella</taxon>
    </lineage>
</organism>
<dbReference type="GO" id="GO:0003677">
    <property type="term" value="F:DNA binding"/>
    <property type="evidence" value="ECO:0007669"/>
    <property type="project" value="UniProtKB-KW"/>
</dbReference>
<dbReference type="InterPro" id="IPR036388">
    <property type="entry name" value="WH-like_DNA-bd_sf"/>
</dbReference>
<dbReference type="Pfam" id="PF03466">
    <property type="entry name" value="LysR_substrate"/>
    <property type="match status" value="1"/>
</dbReference>
<feature type="compositionally biased region" description="Basic and acidic residues" evidence="5">
    <location>
        <begin position="354"/>
        <end position="379"/>
    </location>
</feature>
<feature type="compositionally biased region" description="Low complexity" evidence="5">
    <location>
        <begin position="335"/>
        <end position="347"/>
    </location>
</feature>
<dbReference type="OrthoDB" id="9806538at2"/>
<dbReference type="Proteomes" id="UP000295023">
    <property type="component" value="Unassembled WGS sequence"/>
</dbReference>
<protein>
    <submittedName>
        <fullName evidence="7">LysR family transcriptional regulator</fullName>
    </submittedName>
</protein>
<dbReference type="InterPro" id="IPR000847">
    <property type="entry name" value="LysR_HTH_N"/>
</dbReference>
<accession>A0A4V2WLP1</accession>
<dbReference type="InterPro" id="IPR050950">
    <property type="entry name" value="HTH-type_LysR_regulators"/>
</dbReference>
<name>A0A4V2WLP1_9PROT</name>
<feature type="domain" description="HTH lysR-type" evidence="6">
    <location>
        <begin position="11"/>
        <end position="68"/>
    </location>
</feature>
<sequence>MEWADRIGRRISPRDLHVFLAVTEEGSMTKAALRLAVSRPVVSRAIADLEQAVGVTLLDRAPEGVTPTRYGEALLHRARAVFDELRQGVEDLATLADPNAATLRIGSSPVNEVGLLPKAIERLALRYPRMRFVMQTGTVATRMDALRERRVDLALARAHTDDPGPDFVFEPLMHERLLVVTAANSPWAGWQGSRLAELVDTSWIVAQPELAEGSPVRAAFADALPERVMVSDSLSFRLSILQSVQHVTFMPDSAMLLAPQPPWLRMLPVTLPRWRLPVVIATLRHRRPTAVAARLWLSAASSRPVAASAMPICAGMRGRCDRPAAPPARRRRSSRPAASAARPAHPAGGAGLRQHGEGRRGAGADPARRVESHAGDGGRTRCAVAGTRCARRASDRLRRSDGGARTRHGG</sequence>
<evidence type="ECO:0000256" key="3">
    <source>
        <dbReference type="ARBA" id="ARBA00023125"/>
    </source>
</evidence>
<evidence type="ECO:0000256" key="1">
    <source>
        <dbReference type="ARBA" id="ARBA00009437"/>
    </source>
</evidence>
<evidence type="ECO:0000256" key="4">
    <source>
        <dbReference type="ARBA" id="ARBA00023163"/>
    </source>
</evidence>
<dbReference type="Gene3D" id="3.40.190.290">
    <property type="match status" value="1"/>
</dbReference>
<dbReference type="PANTHER" id="PTHR30419">
    <property type="entry name" value="HTH-TYPE TRANSCRIPTIONAL REGULATOR YBHD"/>
    <property type="match status" value="1"/>
</dbReference>
<dbReference type="PANTHER" id="PTHR30419:SF8">
    <property type="entry name" value="NITROGEN ASSIMILATION TRANSCRIPTIONAL ACTIVATOR-RELATED"/>
    <property type="match status" value="1"/>
</dbReference>
<evidence type="ECO:0000256" key="2">
    <source>
        <dbReference type="ARBA" id="ARBA00023015"/>
    </source>
</evidence>
<comment type="caution">
    <text evidence="7">The sequence shown here is derived from an EMBL/GenBank/DDBJ whole genome shotgun (WGS) entry which is preliminary data.</text>
</comment>
<keyword evidence="4" id="KW-0804">Transcription</keyword>
<dbReference type="InterPro" id="IPR036390">
    <property type="entry name" value="WH_DNA-bd_sf"/>
</dbReference>
<keyword evidence="8" id="KW-1185">Reference proteome</keyword>
<evidence type="ECO:0000313" key="7">
    <source>
        <dbReference type="EMBL" id="TCZ63867.1"/>
    </source>
</evidence>
<dbReference type="SUPFAM" id="SSF53850">
    <property type="entry name" value="Periplasmic binding protein-like II"/>
    <property type="match status" value="1"/>
</dbReference>
<proteinExistence type="inferred from homology"/>
<keyword evidence="2" id="KW-0805">Transcription regulation</keyword>
<evidence type="ECO:0000256" key="5">
    <source>
        <dbReference type="SAM" id="MobiDB-lite"/>
    </source>
</evidence>
<dbReference type="Gene3D" id="1.10.10.10">
    <property type="entry name" value="Winged helix-like DNA-binding domain superfamily/Winged helix DNA-binding domain"/>
    <property type="match status" value="1"/>
</dbReference>
<dbReference type="PROSITE" id="PS50931">
    <property type="entry name" value="HTH_LYSR"/>
    <property type="match status" value="1"/>
</dbReference>
<keyword evidence="3" id="KW-0238">DNA-binding</keyword>
<dbReference type="SUPFAM" id="SSF46785">
    <property type="entry name" value="Winged helix' DNA-binding domain"/>
    <property type="match status" value="1"/>
</dbReference>
<dbReference type="Pfam" id="PF00126">
    <property type="entry name" value="HTH_1"/>
    <property type="match status" value="1"/>
</dbReference>
<evidence type="ECO:0000259" key="6">
    <source>
        <dbReference type="PROSITE" id="PS50931"/>
    </source>
</evidence>
<dbReference type="CDD" id="cd05466">
    <property type="entry name" value="PBP2_LTTR_substrate"/>
    <property type="match status" value="1"/>
</dbReference>
<reference evidence="7 8" key="1">
    <citation type="submission" date="2019-03" db="EMBL/GenBank/DDBJ databases">
        <title>Paracraurococcus aquatilis NE82 genome sequence.</title>
        <authorList>
            <person name="Zhao Y."/>
            <person name="Du Z."/>
        </authorList>
    </citation>
    <scope>NUCLEOTIDE SEQUENCE [LARGE SCALE GENOMIC DNA]</scope>
    <source>
        <strain evidence="7 8">NE82</strain>
    </source>
</reference>
<dbReference type="GO" id="GO:0003700">
    <property type="term" value="F:DNA-binding transcription factor activity"/>
    <property type="evidence" value="ECO:0007669"/>
    <property type="project" value="InterPro"/>
</dbReference>
<evidence type="ECO:0000313" key="8">
    <source>
        <dbReference type="Proteomes" id="UP000295023"/>
    </source>
</evidence>
<dbReference type="GO" id="GO:0005829">
    <property type="term" value="C:cytosol"/>
    <property type="evidence" value="ECO:0007669"/>
    <property type="project" value="TreeGrafter"/>
</dbReference>
<dbReference type="InterPro" id="IPR005119">
    <property type="entry name" value="LysR_subst-bd"/>
</dbReference>
<dbReference type="FunFam" id="1.10.10.10:FF:000001">
    <property type="entry name" value="LysR family transcriptional regulator"/>
    <property type="match status" value="1"/>
</dbReference>
<gene>
    <name evidence="7" type="ORF">EXY23_07710</name>
</gene>
<dbReference type="EMBL" id="SKBM01000006">
    <property type="protein sequence ID" value="TCZ63867.1"/>
    <property type="molecule type" value="Genomic_DNA"/>
</dbReference>
<feature type="compositionally biased region" description="Basic and acidic residues" evidence="5">
    <location>
        <begin position="392"/>
        <end position="404"/>
    </location>
</feature>
<feature type="region of interest" description="Disordered" evidence="5">
    <location>
        <begin position="316"/>
        <end position="410"/>
    </location>
</feature>
<dbReference type="AlphaFoldDB" id="A0A4V2WLP1"/>